<proteinExistence type="predicted"/>
<gene>
    <name evidence="1" type="ORF">NM688_g5793</name>
</gene>
<protein>
    <submittedName>
        <fullName evidence="1">Uncharacterized protein</fullName>
    </submittedName>
</protein>
<keyword evidence="2" id="KW-1185">Reference proteome</keyword>
<sequence>MSLKASETFVPDNARQASDPEQGLTPETSSQETILHPKEKSDKQPPIIKDEIDGSAEDDKYEVRLEEEDDPKNLPVWRKWLIVSVICSGALCATCASSMAAFAETGVSRDLHVGSEVAILGVSLFVIGLGIGPLLVGPLSEVHGRSIVYRASYLLFFAFSWAVAFPPHIAVYTIFRFLTGFCSAAFLSVAGGSVSDLFDNTKIATPMAVYTMSPFIGPVLGPIVAGFISQNTNWRWIFRVLIIWTFVQFIMLLLLVPETYAPVLVKNKAARLRKATGDDRYWAPLDRRQHSMLHAMVLSCYVPFKLLFLDPMALLLDLWSALLLGILYLTFQAFPIIFGEKHHFPPEFVGLTFIGMGVGMGLGLAAQPLFNRYRRNVLNVRYKGQPPVEVILIPGMFGAILVPISLYWLAFTTYAHVHWIVPIIASAPFGTGIFFCFTAVFTYTVSAYRPIAASAMAANTFFLYRSFSTGSERDSGPTRELDDGRYESDERARSARPGGFRGVFEGVRRCFSTLSPTLPATTTTMSMLARVPVRQLAARRFAAPVRHIHGEYKHIPFEYSNKTTWATKLTVYLAGGFAIPFVAAYYQLRKSSGSE</sequence>
<name>A0ACC1SPU1_9APHY</name>
<evidence type="ECO:0000313" key="1">
    <source>
        <dbReference type="EMBL" id="KAJ3544006.1"/>
    </source>
</evidence>
<evidence type="ECO:0000313" key="2">
    <source>
        <dbReference type="Proteomes" id="UP001148662"/>
    </source>
</evidence>
<organism evidence="1 2">
    <name type="scientific">Phlebia brevispora</name>
    <dbReference type="NCBI Taxonomy" id="194682"/>
    <lineage>
        <taxon>Eukaryota</taxon>
        <taxon>Fungi</taxon>
        <taxon>Dikarya</taxon>
        <taxon>Basidiomycota</taxon>
        <taxon>Agaricomycotina</taxon>
        <taxon>Agaricomycetes</taxon>
        <taxon>Polyporales</taxon>
        <taxon>Meruliaceae</taxon>
        <taxon>Phlebia</taxon>
    </lineage>
</organism>
<comment type="caution">
    <text evidence="1">The sequence shown here is derived from an EMBL/GenBank/DDBJ whole genome shotgun (WGS) entry which is preliminary data.</text>
</comment>
<reference evidence="1" key="1">
    <citation type="submission" date="2022-07" db="EMBL/GenBank/DDBJ databases">
        <title>Genome Sequence of Phlebia brevispora.</title>
        <authorList>
            <person name="Buettner E."/>
        </authorList>
    </citation>
    <scope>NUCLEOTIDE SEQUENCE</scope>
    <source>
        <strain evidence="1">MPL23</strain>
    </source>
</reference>
<dbReference type="Proteomes" id="UP001148662">
    <property type="component" value="Unassembled WGS sequence"/>
</dbReference>
<dbReference type="EMBL" id="JANHOG010001105">
    <property type="protein sequence ID" value="KAJ3544006.1"/>
    <property type="molecule type" value="Genomic_DNA"/>
</dbReference>
<accession>A0ACC1SPU1</accession>